<dbReference type="InterPro" id="IPR011050">
    <property type="entry name" value="Pectin_lyase_fold/virulence"/>
</dbReference>
<gene>
    <name evidence="8" type="ORF">SGFS_014440</name>
</gene>
<dbReference type="InterPro" id="IPR006626">
    <property type="entry name" value="PbH1"/>
</dbReference>
<sequence length="809" mass="85137">MAQGTVQVTHTGTSRWRRRTGEYASLAAALEAASDGDVLIVAPGTYRENLVVQRGVTLRGPEGSPGSVRIAPVDGVPLTVSASAVVQDLHVEGQDAAAPALLVEDGTPELLDLRIVTRSAAGIEVRGGARPTVRRCTVDNPAGIGIAVVDGGGGVFEECEVVAAGQAGVAVRGGGHPRLERCRVHHTSGSGLTATGENSSLEAVGCEVYEVRGSGVQITGRATAHLTDCDVHRTTADGVTLDTDAVLTLADCRIHDIPENAVDLRSRSVLTLTRTTVRQFGRNGLSVWDPGTRVDANQCEIFDSTGDYPAVWVSDGATAVLESCRVHDVPDALFVLDRGSRADVVDSDLSQVRNTAVSVSDGATAQLDDCRIRDAATGAWFRDHGSGGTLSGCTVDGTQTGVIVTKGADPTIERCTVTSPAEAGFYVSAGGRGSFLNCRVTGSGGYGFHVIDGCRATLRKCRTERCARGGYEFADGGPSGAGGGPVVEDCTSDESAGVRAPAARETVLQTTTQSPGLLSPVPDQRAAAEQAPAGEPDKPSRTSKAVLGELDMLVGLDSVKREVRALTDMIEVGRRRQQAGLKAASVKRHLVFTGSPGTGKTTVARLYGEILASLGVLEKGHLVEVSRVDLVGEHIGSTAIRTQEAFERARGGVLFIDEAYALSPEDSGRDFGKEAIDTLVKLMEDHRDAVVVIVAGYTAEMERFLTVNPGVASRFSRTITFSDYVPEELLRIVGQQAEEHEYRLAAGTGESLLKYFTAIPKGPAFGNGRTARQTFEAMVERHASRVAQVAEPSTDDLTLLYAEDLPDLP</sequence>
<dbReference type="EMBL" id="AP018448">
    <property type="protein sequence ID" value="BBC30150.1"/>
    <property type="molecule type" value="Genomic_DNA"/>
</dbReference>
<reference evidence="8 9" key="1">
    <citation type="journal article" date="2010" name="ChemBioChem">
        <title>Cloning and characterization of the biosynthetic gene cluster of 16-membered macrolide antibiotic FD-891: involvement of a dual functional cytochrome P450 monooxygenase catalyzing epoxidation and hydroxylation.</title>
        <authorList>
            <person name="Kudo F."/>
            <person name="Motegi A."/>
            <person name="Mizoue K."/>
            <person name="Eguchi T."/>
        </authorList>
    </citation>
    <scope>NUCLEOTIDE SEQUENCE [LARGE SCALE GENOMIC DNA]</scope>
    <source>
        <strain evidence="8 9">A-8890</strain>
    </source>
</reference>
<accession>A0ABM7F2X8</accession>
<keyword evidence="4" id="KW-0067">ATP-binding</keyword>
<dbReference type="InterPro" id="IPR050773">
    <property type="entry name" value="CbxX/CfxQ_RuBisCO_ESX"/>
</dbReference>
<comment type="similarity">
    <text evidence="1">Belongs to the CbxX/CfxQ family.</text>
</comment>
<dbReference type="SUPFAM" id="SSF52540">
    <property type="entry name" value="P-loop containing nucleoside triphosphate hydrolases"/>
    <property type="match status" value="1"/>
</dbReference>
<dbReference type="Gene3D" id="1.10.8.60">
    <property type="match status" value="1"/>
</dbReference>
<dbReference type="Pfam" id="PF00004">
    <property type="entry name" value="AAA"/>
    <property type="match status" value="1"/>
</dbReference>
<dbReference type="SUPFAM" id="SSF51126">
    <property type="entry name" value="Pectin lyase-like"/>
    <property type="match status" value="3"/>
</dbReference>
<dbReference type="SMART" id="SM00710">
    <property type="entry name" value="PbH1"/>
    <property type="match status" value="15"/>
</dbReference>
<evidence type="ECO:0000256" key="2">
    <source>
        <dbReference type="ARBA" id="ARBA00022737"/>
    </source>
</evidence>
<dbReference type="InterPro" id="IPR041627">
    <property type="entry name" value="AAA_lid_6"/>
</dbReference>
<organism evidence="8 9">
    <name type="scientific">Streptomyces graminofaciens</name>
    <dbReference type="NCBI Taxonomy" id="68212"/>
    <lineage>
        <taxon>Bacteria</taxon>
        <taxon>Bacillati</taxon>
        <taxon>Actinomycetota</taxon>
        <taxon>Actinomycetes</taxon>
        <taxon>Kitasatosporales</taxon>
        <taxon>Streptomycetaceae</taxon>
        <taxon>Streptomyces</taxon>
    </lineage>
</organism>
<dbReference type="Proteomes" id="UP001321542">
    <property type="component" value="Chromosome"/>
</dbReference>
<keyword evidence="9" id="KW-1185">Reference proteome</keyword>
<dbReference type="PRINTS" id="PR00819">
    <property type="entry name" value="CBXCFQXSUPER"/>
</dbReference>
<dbReference type="Pfam" id="PF17866">
    <property type="entry name" value="AAA_lid_6"/>
    <property type="match status" value="1"/>
</dbReference>
<evidence type="ECO:0000256" key="4">
    <source>
        <dbReference type="ARBA" id="ARBA00022840"/>
    </source>
</evidence>
<evidence type="ECO:0000259" key="7">
    <source>
        <dbReference type="SMART" id="SM00722"/>
    </source>
</evidence>
<feature type="region of interest" description="Disordered" evidence="5">
    <location>
        <begin position="473"/>
        <end position="543"/>
    </location>
</feature>
<evidence type="ECO:0000256" key="3">
    <source>
        <dbReference type="ARBA" id="ARBA00022741"/>
    </source>
</evidence>
<dbReference type="Gene3D" id="3.40.50.300">
    <property type="entry name" value="P-loop containing nucleotide triphosphate hydrolases"/>
    <property type="match status" value="1"/>
</dbReference>
<keyword evidence="2" id="KW-0677">Repeat</keyword>
<feature type="domain" description="Carbohydrate-binding/sugar hydrolysis" evidence="7">
    <location>
        <begin position="313"/>
        <end position="474"/>
    </location>
</feature>
<dbReference type="PANTHER" id="PTHR43392">
    <property type="entry name" value="AAA-TYPE ATPASE FAMILY PROTEIN / ANKYRIN REPEAT FAMILY PROTEIN"/>
    <property type="match status" value="1"/>
</dbReference>
<dbReference type="InterPro" id="IPR006633">
    <property type="entry name" value="Carb-bd_sugar_hydrolysis-dom"/>
</dbReference>
<dbReference type="SMART" id="SM00722">
    <property type="entry name" value="CASH"/>
    <property type="match status" value="2"/>
</dbReference>
<dbReference type="InterPro" id="IPR003959">
    <property type="entry name" value="ATPase_AAA_core"/>
</dbReference>
<evidence type="ECO:0000313" key="8">
    <source>
        <dbReference type="EMBL" id="BBC30150.1"/>
    </source>
</evidence>
<feature type="domain" description="AAA+ ATPase" evidence="6">
    <location>
        <begin position="586"/>
        <end position="726"/>
    </location>
</feature>
<proteinExistence type="inferred from homology"/>
<feature type="domain" description="Carbohydrate-binding/sugar hydrolysis" evidence="7">
    <location>
        <begin position="41"/>
        <end position="172"/>
    </location>
</feature>
<dbReference type="InterPro" id="IPR012334">
    <property type="entry name" value="Pectin_lyas_fold"/>
</dbReference>
<evidence type="ECO:0000256" key="1">
    <source>
        <dbReference type="ARBA" id="ARBA00010378"/>
    </source>
</evidence>
<dbReference type="InterPro" id="IPR039448">
    <property type="entry name" value="Beta_helix"/>
</dbReference>
<dbReference type="InterPro" id="IPR027417">
    <property type="entry name" value="P-loop_NTPase"/>
</dbReference>
<evidence type="ECO:0000259" key="6">
    <source>
        <dbReference type="SMART" id="SM00382"/>
    </source>
</evidence>
<dbReference type="CDD" id="cd00009">
    <property type="entry name" value="AAA"/>
    <property type="match status" value="1"/>
</dbReference>
<dbReference type="InterPro" id="IPR000641">
    <property type="entry name" value="CbxX/CfxQ"/>
</dbReference>
<dbReference type="Gene3D" id="2.160.20.10">
    <property type="entry name" value="Single-stranded right-handed beta-helix, Pectin lyase-like"/>
    <property type="match status" value="2"/>
</dbReference>
<dbReference type="InterPro" id="IPR003593">
    <property type="entry name" value="AAA+_ATPase"/>
</dbReference>
<keyword evidence="3" id="KW-0547">Nucleotide-binding</keyword>
<dbReference type="SMART" id="SM00382">
    <property type="entry name" value="AAA"/>
    <property type="match status" value="1"/>
</dbReference>
<feature type="compositionally biased region" description="Polar residues" evidence="5">
    <location>
        <begin position="507"/>
        <end position="516"/>
    </location>
</feature>
<dbReference type="PANTHER" id="PTHR43392:SF2">
    <property type="entry name" value="AAA-TYPE ATPASE FAMILY PROTEIN _ ANKYRIN REPEAT FAMILY PROTEIN"/>
    <property type="match status" value="1"/>
</dbReference>
<evidence type="ECO:0000313" key="9">
    <source>
        <dbReference type="Proteomes" id="UP001321542"/>
    </source>
</evidence>
<protein>
    <submittedName>
        <fullName evidence="8">Sporulation protein</fullName>
    </submittedName>
</protein>
<dbReference type="RefSeq" id="WP_286259829.1">
    <property type="nucleotide sequence ID" value="NZ_AP018448.1"/>
</dbReference>
<dbReference type="Pfam" id="PF13229">
    <property type="entry name" value="Beta_helix"/>
    <property type="match status" value="2"/>
</dbReference>
<reference evidence="8 9" key="2">
    <citation type="journal article" date="2023" name="ChemBioChem">
        <title>Acyltransferase Domain Exchange between Two Independent Type I Polyketide Synthases in the Same Producer Strain of Macrolide Antibiotics.</title>
        <authorList>
            <person name="Kudo F."/>
            <person name="Kishikawa K."/>
            <person name="Tsuboi K."/>
            <person name="Kido T."/>
            <person name="Usui T."/>
            <person name="Hashimoto J."/>
            <person name="Shin-Ya K."/>
            <person name="Miyanaga A."/>
            <person name="Eguchi T."/>
        </authorList>
    </citation>
    <scope>NUCLEOTIDE SEQUENCE [LARGE SCALE GENOMIC DNA]</scope>
    <source>
        <strain evidence="8 9">A-8890</strain>
    </source>
</reference>
<name>A0ABM7F2X8_9ACTN</name>
<evidence type="ECO:0000256" key="5">
    <source>
        <dbReference type="SAM" id="MobiDB-lite"/>
    </source>
</evidence>